<sequence length="64" mass="7108">RDVKKHLSTAFATMGMPEKIKTDNGPAYASNSLKEFLDMWGVRRITGIPHSPTGQAIIERAHKT</sequence>
<dbReference type="GO" id="GO:0004519">
    <property type="term" value="F:endonuclease activity"/>
    <property type="evidence" value="ECO:0007669"/>
    <property type="project" value="UniProtKB-KW"/>
</dbReference>
<dbReference type="GO" id="GO:0016787">
    <property type="term" value="F:hydrolase activity"/>
    <property type="evidence" value="ECO:0007669"/>
    <property type="project" value="UniProtKB-KW"/>
</dbReference>
<dbReference type="GO" id="GO:0035613">
    <property type="term" value="F:RNA stem-loop binding"/>
    <property type="evidence" value="ECO:0007669"/>
    <property type="project" value="TreeGrafter"/>
</dbReference>
<proteinExistence type="predicted"/>
<feature type="non-terminal residue" evidence="8">
    <location>
        <position position="1"/>
    </location>
</feature>
<evidence type="ECO:0000256" key="6">
    <source>
        <dbReference type="ARBA" id="ARBA00022918"/>
    </source>
</evidence>
<feature type="domain" description="Integrase catalytic" evidence="7">
    <location>
        <begin position="1"/>
        <end position="64"/>
    </location>
</feature>
<evidence type="ECO:0000313" key="9">
    <source>
        <dbReference type="Proteomes" id="UP000588334"/>
    </source>
</evidence>
<evidence type="ECO:0000256" key="3">
    <source>
        <dbReference type="ARBA" id="ARBA00022722"/>
    </source>
</evidence>
<dbReference type="PANTHER" id="PTHR41694:SF3">
    <property type="entry name" value="RNA-DIRECTED DNA POLYMERASE-RELATED"/>
    <property type="match status" value="1"/>
</dbReference>
<dbReference type="InterPro" id="IPR001584">
    <property type="entry name" value="Integrase_cat-core"/>
</dbReference>
<dbReference type="AlphaFoldDB" id="A0A7K8X0N1"/>
<name>A0A7K8X0N1_9FURN</name>
<protein>
    <submittedName>
        <fullName evidence="8">POK18 protein</fullName>
    </submittedName>
</protein>
<dbReference type="Proteomes" id="UP000588334">
    <property type="component" value="Unassembled WGS sequence"/>
</dbReference>
<feature type="non-terminal residue" evidence="8">
    <location>
        <position position="64"/>
    </location>
</feature>
<organism evidence="8 9">
    <name type="scientific">Sclerurus mexicanus</name>
    <name type="common">tawny-throated leaftosser</name>
    <dbReference type="NCBI Taxonomy" id="265632"/>
    <lineage>
        <taxon>Eukaryota</taxon>
        <taxon>Metazoa</taxon>
        <taxon>Chordata</taxon>
        <taxon>Craniata</taxon>
        <taxon>Vertebrata</taxon>
        <taxon>Euteleostomi</taxon>
        <taxon>Archelosauria</taxon>
        <taxon>Archosauria</taxon>
        <taxon>Dinosauria</taxon>
        <taxon>Saurischia</taxon>
        <taxon>Theropoda</taxon>
        <taxon>Coelurosauria</taxon>
        <taxon>Aves</taxon>
        <taxon>Neognathae</taxon>
        <taxon>Neoaves</taxon>
        <taxon>Telluraves</taxon>
        <taxon>Australaves</taxon>
        <taxon>Passeriformes</taxon>
        <taxon>Furnariidae</taxon>
        <taxon>Sclerurus</taxon>
    </lineage>
</organism>
<evidence type="ECO:0000256" key="1">
    <source>
        <dbReference type="ARBA" id="ARBA00022679"/>
    </source>
</evidence>
<dbReference type="PROSITE" id="PS50994">
    <property type="entry name" value="INTEGRASE"/>
    <property type="match status" value="1"/>
</dbReference>
<evidence type="ECO:0000256" key="4">
    <source>
        <dbReference type="ARBA" id="ARBA00022759"/>
    </source>
</evidence>
<keyword evidence="6" id="KW-0695">RNA-directed DNA polymerase</keyword>
<dbReference type="EMBL" id="VWZF01009135">
    <property type="protein sequence ID" value="NXF84394.1"/>
    <property type="molecule type" value="Genomic_DNA"/>
</dbReference>
<accession>A0A7K8X0N1</accession>
<keyword evidence="3" id="KW-0540">Nuclease</keyword>
<comment type="caution">
    <text evidence="8">The sequence shown here is derived from an EMBL/GenBank/DDBJ whole genome shotgun (WGS) entry which is preliminary data.</text>
</comment>
<dbReference type="PANTHER" id="PTHR41694">
    <property type="entry name" value="ENDOGENOUS RETROVIRUS GROUP K MEMBER POL PROTEIN"/>
    <property type="match status" value="1"/>
</dbReference>
<keyword evidence="1" id="KW-0808">Transferase</keyword>
<evidence type="ECO:0000259" key="7">
    <source>
        <dbReference type="PROSITE" id="PS50994"/>
    </source>
</evidence>
<evidence type="ECO:0000256" key="5">
    <source>
        <dbReference type="ARBA" id="ARBA00022801"/>
    </source>
</evidence>
<gene>
    <name evidence="8" type="primary">Ervk18_1</name>
    <name evidence="8" type="ORF">SCLMEX_R15540</name>
</gene>
<dbReference type="Gene3D" id="3.30.420.10">
    <property type="entry name" value="Ribonuclease H-like superfamily/Ribonuclease H"/>
    <property type="match status" value="1"/>
</dbReference>
<dbReference type="InterPro" id="IPR036397">
    <property type="entry name" value="RNaseH_sf"/>
</dbReference>
<evidence type="ECO:0000256" key="2">
    <source>
        <dbReference type="ARBA" id="ARBA00022695"/>
    </source>
</evidence>
<dbReference type="InterPro" id="IPR012337">
    <property type="entry name" value="RNaseH-like_sf"/>
</dbReference>
<dbReference type="GO" id="GO:0003964">
    <property type="term" value="F:RNA-directed DNA polymerase activity"/>
    <property type="evidence" value="ECO:0007669"/>
    <property type="project" value="UniProtKB-KW"/>
</dbReference>
<keyword evidence="9" id="KW-1185">Reference proteome</keyword>
<dbReference type="GO" id="GO:0015074">
    <property type="term" value="P:DNA integration"/>
    <property type="evidence" value="ECO:0007669"/>
    <property type="project" value="InterPro"/>
</dbReference>
<keyword evidence="5" id="KW-0378">Hydrolase</keyword>
<dbReference type="SUPFAM" id="SSF53098">
    <property type="entry name" value="Ribonuclease H-like"/>
    <property type="match status" value="1"/>
</dbReference>
<evidence type="ECO:0000313" key="8">
    <source>
        <dbReference type="EMBL" id="NXF84394.1"/>
    </source>
</evidence>
<dbReference type="Pfam" id="PF00665">
    <property type="entry name" value="rve"/>
    <property type="match status" value="1"/>
</dbReference>
<dbReference type="OrthoDB" id="9386368at2759"/>
<keyword evidence="4" id="KW-0255">Endonuclease</keyword>
<keyword evidence="2" id="KW-0548">Nucleotidyltransferase</keyword>
<reference evidence="8 9" key="1">
    <citation type="submission" date="2019-09" db="EMBL/GenBank/DDBJ databases">
        <title>Bird 10,000 Genomes (B10K) Project - Family phase.</title>
        <authorList>
            <person name="Zhang G."/>
        </authorList>
    </citation>
    <scope>NUCLEOTIDE SEQUENCE [LARGE SCALE GENOMIC DNA]</scope>
    <source>
        <strain evidence="8">B10K-DU-001-03</strain>
        <tissue evidence="8">Muscle</tissue>
    </source>
</reference>